<sequence length="288" mass="31614">MKVRKAMFAGSWYPDRAAACEKEIKQFLKETASQRILLDDITGGIVPHAAWYFSGAIACNVIRCLKAERSPDVIVVLGMHLRSDSPVYLITEDLWETPFGEIEIERELSGELIKKFLFNIEVLDHFIQDNTIELQLPFIKYFFPDTKIIPIGVPPTKSSFEIGSALAEMAVGLGQTVKVIGSTDLTHYGLNYGFTPKGTGRSAVDWVKTKNDQRVIDAMIAMDPDWVISEAKEHQNACCAGAAATAIVTAKGFGARKAEAVAYASSYDKNPDSSFVGYVGIVYGDETA</sequence>
<dbReference type="NCBIfam" id="TIGR04336">
    <property type="entry name" value="AmmeMemoSam_B"/>
    <property type="match status" value="1"/>
</dbReference>
<evidence type="ECO:0000313" key="2">
    <source>
        <dbReference type="EMBL" id="KKL89522.1"/>
    </source>
</evidence>
<dbReference type="CDD" id="cd07361">
    <property type="entry name" value="MEMO_like"/>
    <property type="match status" value="1"/>
</dbReference>
<evidence type="ECO:0000256" key="1">
    <source>
        <dbReference type="ARBA" id="ARBA00006315"/>
    </source>
</evidence>
<accession>A0A0F9IQV2</accession>
<gene>
    <name evidence="2" type="ORF">LCGC14_1913840</name>
</gene>
<dbReference type="Pfam" id="PF01875">
    <property type="entry name" value="Memo"/>
    <property type="match status" value="1"/>
</dbReference>
<reference evidence="2" key="1">
    <citation type="journal article" date="2015" name="Nature">
        <title>Complex archaea that bridge the gap between prokaryotes and eukaryotes.</title>
        <authorList>
            <person name="Spang A."/>
            <person name="Saw J.H."/>
            <person name="Jorgensen S.L."/>
            <person name="Zaremba-Niedzwiedzka K."/>
            <person name="Martijn J."/>
            <person name="Lind A.E."/>
            <person name="van Eijk R."/>
            <person name="Schleper C."/>
            <person name="Guy L."/>
            <person name="Ettema T.J."/>
        </authorList>
    </citation>
    <scope>NUCLEOTIDE SEQUENCE</scope>
</reference>
<comment type="caution">
    <text evidence="2">The sequence shown here is derived from an EMBL/GenBank/DDBJ whole genome shotgun (WGS) entry which is preliminary data.</text>
</comment>
<evidence type="ECO:0008006" key="3">
    <source>
        <dbReference type="Google" id="ProtNLM"/>
    </source>
</evidence>
<comment type="similarity">
    <text evidence="1">Belongs to the MEMO1 family.</text>
</comment>
<organism evidence="2">
    <name type="scientific">marine sediment metagenome</name>
    <dbReference type="NCBI Taxonomy" id="412755"/>
    <lineage>
        <taxon>unclassified sequences</taxon>
        <taxon>metagenomes</taxon>
        <taxon>ecological metagenomes</taxon>
    </lineage>
</organism>
<dbReference type="PANTHER" id="PTHR11060">
    <property type="entry name" value="PROTEIN MEMO1"/>
    <property type="match status" value="1"/>
</dbReference>
<dbReference type="AlphaFoldDB" id="A0A0F9IQV2"/>
<dbReference type="InterPro" id="IPR002737">
    <property type="entry name" value="MEMO1_fam"/>
</dbReference>
<proteinExistence type="inferred from homology"/>
<dbReference type="Gene3D" id="3.40.830.10">
    <property type="entry name" value="LigB-like"/>
    <property type="match status" value="1"/>
</dbReference>
<name>A0A0F9IQV2_9ZZZZ</name>
<dbReference type="PANTHER" id="PTHR11060:SF0">
    <property type="entry name" value="PROTEIN MEMO1"/>
    <property type="match status" value="1"/>
</dbReference>
<dbReference type="EMBL" id="LAZR01020262">
    <property type="protein sequence ID" value="KKL89522.1"/>
    <property type="molecule type" value="Genomic_DNA"/>
</dbReference>
<protein>
    <recommendedName>
        <fullName evidence="3">AmmeMemoRadiSam system protein B</fullName>
    </recommendedName>
</protein>